<dbReference type="Proteomes" id="UP000254282">
    <property type="component" value="Unassembled WGS sequence"/>
</dbReference>
<evidence type="ECO:0000313" key="2">
    <source>
        <dbReference type="Proteomes" id="UP000254282"/>
    </source>
</evidence>
<name>A0A381FP11_9FLAO</name>
<sequence length="175" mass="19514">MLENFHNNYFYIDKKPIFEPLKNLFGEMKQFYKSKNLLRLSFLAVILFSAASVFNSCKDDDDEDQFQDHLVQFEAKIINGGTAPTPPVSTFKTIITQVGTKQETLYDSPGLVWTSGEFFVNSSQSQLNLAANANLLNADSKLIISIYIDGEVAETDTIQGSGTKEVAVAHSFLEL</sequence>
<gene>
    <name evidence="1" type="ORF">NCTC13532_03913</name>
</gene>
<dbReference type="AlphaFoldDB" id="A0A381FP11"/>
<reference evidence="1 2" key="1">
    <citation type="submission" date="2018-06" db="EMBL/GenBank/DDBJ databases">
        <authorList>
            <consortium name="Pathogen Informatics"/>
            <person name="Doyle S."/>
        </authorList>
    </citation>
    <scope>NUCLEOTIDE SEQUENCE [LARGE SCALE GENOMIC DNA]</scope>
    <source>
        <strain evidence="1 2">NCTC13532</strain>
    </source>
</reference>
<dbReference type="EMBL" id="UFVR01000004">
    <property type="protein sequence ID" value="SUX48306.1"/>
    <property type="molecule type" value="Genomic_DNA"/>
</dbReference>
<evidence type="ECO:0000313" key="1">
    <source>
        <dbReference type="EMBL" id="SUX48306.1"/>
    </source>
</evidence>
<organism evidence="1 2">
    <name type="scientific">Chryseobacterium indoltheticum</name>
    <dbReference type="NCBI Taxonomy" id="254"/>
    <lineage>
        <taxon>Bacteria</taxon>
        <taxon>Pseudomonadati</taxon>
        <taxon>Bacteroidota</taxon>
        <taxon>Flavobacteriia</taxon>
        <taxon>Flavobacteriales</taxon>
        <taxon>Weeksellaceae</taxon>
        <taxon>Chryseobacterium group</taxon>
        <taxon>Chryseobacterium</taxon>
    </lineage>
</organism>
<proteinExistence type="predicted"/>
<accession>A0A381FP11</accession>
<protein>
    <submittedName>
        <fullName evidence="1">Uncharacterized protein</fullName>
    </submittedName>
</protein>